<evidence type="ECO:0000313" key="7">
    <source>
        <dbReference type="EMBL" id="RYN55168.1"/>
    </source>
</evidence>
<comment type="caution">
    <text evidence="7">The sequence shown here is derived from an EMBL/GenBank/DDBJ whole genome shotgun (WGS) entry which is preliminary data.</text>
</comment>
<evidence type="ECO:0000259" key="6">
    <source>
        <dbReference type="PROSITE" id="PS51059"/>
    </source>
</evidence>
<dbReference type="EC" id="2.4.2.-" evidence="5"/>
<dbReference type="GO" id="GO:0003950">
    <property type="term" value="F:NAD+ poly-ADP-ribosyltransferase activity"/>
    <property type="evidence" value="ECO:0007669"/>
    <property type="project" value="UniProtKB-UniRule"/>
</dbReference>
<dbReference type="Pfam" id="PF00644">
    <property type="entry name" value="PARP"/>
    <property type="match status" value="1"/>
</dbReference>
<sequence>MDAAIIIPPVAGRTTDKRSRMSWAKRTLPLKNPTFFKKVEDSQLWHEEVEATAGQLHPSDPRFPWGFVRNHTDTYLKKKGKLSQEDTDIRLTKLVQTHRARDIAVAAVAHAMTTQSLSLLLIAETNIVYGSYWGLDTWLQSLIAANEGNPASTTRLEAQWARMLLPYSTFGASAAGRYLKGVTRALKEFETRNMQGVLGNFAAILRRAIKDYAAQLEGLRLTCDWVAAKQAVDWMKTLDVSLPLDSSGTLSIEIIFDEQFPAWRMWTSWRPDVDRLTRYSKLNSRWTSTILDLLALEGPDLVTGAERTLRHGLVADYSEQRRWIHYRGLVIEVPELTRVCLAAVLGRLLRGLDSVSTSISHGESLFNLFRSLTIGRAITKSELDLLDASLEIGHKSKDDYFTAVRRIWSEKEHICGMHISPLQRLLIILEEPKATTFRELFLHDWFLHGFEECFRECQLVIQEQVTTPAWLRLLLELHGFCTAVKASTHVFPQLRLEFQTKMRDWPSDKRMTSIKEIYIAAQNLCLDEVQTRNAFVWVDPDITTGSILSRSYSEDIKARHSIEVIIEKYCLDHLLNMDATCNTVDGALRDILEVWENTVEGVIDSDRRMLAILVSRDIGHSVVHRCECIFELAVDLGLGQQSTFVGDMLRIVKVAENDSRQAIIALTNILAIRKGCTQCWRSLLYRWLDQDDKLEARNGTALVDCLAQTMDTRTWLSFMQSLETLFKDLVFYDTEEHTLPSLLDPQLLSWVSKVNKFSRTLMILEDLGGDSIAVRSILSPSKESQRTDNLAILSCLQRAEGSLSEAIMQRIVIWLSGKRSDVHEVKECLHKLLGAADDTILACQEIFDAKFGFLDIPGLPTHEQAGLNRIVGRDYVFYEGTCKLYKTTLEGDSSTPKDIEPHSQHVFSRRRYDIPLAVAEVIVAGWIQDDGVKPEMKTIIDCFARLLNLEVYSNAIPETELLKATAFWEGIEAEIMREADRLEGLKRALKMKDPVGTALLLEEYDVPDTSFLEEEILELPAGIVDLVELIGDDEVEMSFSLASYTELQRNAMGVPSAANNLLVRLYLNRYGNTPPRFCTHYDSDADLETMQHIPWICYESSIVPHEHVCFSPQSVFIWQLNRLILKHIISRDVTIAGFYSTVSCTIREMGRVCVCCGADQKAKKAQLRRSTPCSLVACAQLWYDDITYEAANSTFADHEHHRYSLPLEIRIPEIRTDIFTVDMLLSSVYNAACTGSLKFLPDCPIRTASSIKAILNSLPKLSVIRDAVHISRVLEKYHADAEKLISWACTQFRGYIATASGLCKIKNLPIGTHQFVLANASPKLETAYLSRLPKPSSETTVLFHGTSLDRLPAILTQGLVVCSGTSLERTGAVYGKGIYLAEDPATSFSYSTINSSWRNSALSNMRLMLGCEVVGKGRSVSRGIHALEDGRDVMVRYVFLFPHNSVAPVANHIVTAMGSAMAALRTGVV</sequence>
<evidence type="ECO:0000313" key="8">
    <source>
        <dbReference type="Proteomes" id="UP000292402"/>
    </source>
</evidence>
<accession>A0A4Q4MP90</accession>
<feature type="domain" description="PARP catalytic" evidence="6">
    <location>
        <begin position="1252"/>
        <end position="1469"/>
    </location>
</feature>
<dbReference type="SUPFAM" id="SSF56399">
    <property type="entry name" value="ADP-ribosylation"/>
    <property type="match status" value="1"/>
</dbReference>
<keyword evidence="3" id="KW-0548">Nucleotidyltransferase</keyword>
<evidence type="ECO:0000256" key="3">
    <source>
        <dbReference type="ARBA" id="ARBA00022695"/>
    </source>
</evidence>
<keyword evidence="4 5" id="KW-0520">NAD</keyword>
<dbReference type="Gene3D" id="3.90.228.10">
    <property type="match status" value="1"/>
</dbReference>
<evidence type="ECO:0000256" key="4">
    <source>
        <dbReference type="ARBA" id="ARBA00023027"/>
    </source>
</evidence>
<dbReference type="GO" id="GO:0016779">
    <property type="term" value="F:nucleotidyltransferase activity"/>
    <property type="evidence" value="ECO:0007669"/>
    <property type="project" value="UniProtKB-KW"/>
</dbReference>
<keyword evidence="2 5" id="KW-0808">Transferase</keyword>
<dbReference type="PANTHER" id="PTHR21328">
    <property type="entry name" value="POLY ADP-RIBOSE POLYMERASE FAMILY, MEMBER PARP"/>
    <property type="match status" value="1"/>
</dbReference>
<protein>
    <recommendedName>
        <fullName evidence="5">Poly [ADP-ribose] polymerase</fullName>
        <shortName evidence="5">PARP</shortName>
        <ecNumber evidence="5">2.4.2.-</ecNumber>
    </recommendedName>
</protein>
<reference evidence="8" key="1">
    <citation type="journal article" date="2019" name="bioRxiv">
        <title>Genomics, evolutionary history and diagnostics of the Alternaria alternata species group including apple and Asian pear pathotypes.</title>
        <authorList>
            <person name="Armitage A.D."/>
            <person name="Cockerton H.M."/>
            <person name="Sreenivasaprasad S."/>
            <person name="Woodhall J.W."/>
            <person name="Lane C.R."/>
            <person name="Harrison R.J."/>
            <person name="Clarkson J.P."/>
        </authorList>
    </citation>
    <scope>NUCLEOTIDE SEQUENCE [LARGE SCALE GENOMIC DNA]</scope>
    <source>
        <strain evidence="8">FERA 1082</strain>
    </source>
</reference>
<gene>
    <name evidence="7" type="ORF">AA0114_g3444</name>
</gene>
<name>A0A4Q4MP90_9PLEO</name>
<dbReference type="Proteomes" id="UP000292402">
    <property type="component" value="Unassembled WGS sequence"/>
</dbReference>
<dbReference type="PROSITE" id="PS51059">
    <property type="entry name" value="PARP_CATALYTIC"/>
    <property type="match status" value="1"/>
</dbReference>
<dbReference type="EMBL" id="PDXA01000009">
    <property type="protein sequence ID" value="RYN55168.1"/>
    <property type="molecule type" value="Genomic_DNA"/>
</dbReference>
<dbReference type="InterPro" id="IPR012317">
    <property type="entry name" value="Poly(ADP-ribose)pol_cat_dom"/>
</dbReference>
<evidence type="ECO:0000256" key="2">
    <source>
        <dbReference type="ARBA" id="ARBA00022679"/>
    </source>
</evidence>
<keyword evidence="1 5" id="KW-0328">Glycosyltransferase</keyword>
<proteinExistence type="predicted"/>
<organism evidence="7 8">
    <name type="scientific">Alternaria tenuissima</name>
    <dbReference type="NCBI Taxonomy" id="119927"/>
    <lineage>
        <taxon>Eukaryota</taxon>
        <taxon>Fungi</taxon>
        <taxon>Dikarya</taxon>
        <taxon>Ascomycota</taxon>
        <taxon>Pezizomycotina</taxon>
        <taxon>Dothideomycetes</taxon>
        <taxon>Pleosporomycetidae</taxon>
        <taxon>Pleosporales</taxon>
        <taxon>Pleosporineae</taxon>
        <taxon>Pleosporaceae</taxon>
        <taxon>Alternaria</taxon>
        <taxon>Alternaria sect. Alternaria</taxon>
        <taxon>Alternaria alternata complex</taxon>
    </lineage>
</organism>
<evidence type="ECO:0000256" key="1">
    <source>
        <dbReference type="ARBA" id="ARBA00022676"/>
    </source>
</evidence>
<dbReference type="InterPro" id="IPR051838">
    <property type="entry name" value="ARTD_PARP"/>
</dbReference>
<evidence type="ECO:0000256" key="5">
    <source>
        <dbReference type="RuleBase" id="RU362114"/>
    </source>
</evidence>